<name>A0A172U0Q0_9BACT</name>
<reference evidence="2" key="1">
    <citation type="submission" date="2015-01" db="EMBL/GenBank/DDBJ databases">
        <title>Flavisolibacter sp./LCS9/ whole genome sequencing.</title>
        <authorList>
            <person name="Kim M.K."/>
            <person name="Srinivasan S."/>
            <person name="Lee J.-J."/>
        </authorList>
    </citation>
    <scope>NUCLEOTIDE SEQUENCE [LARGE SCALE GENOMIC DNA]</scope>
    <source>
        <strain evidence="2">LCS9</strain>
    </source>
</reference>
<dbReference type="Proteomes" id="UP000077177">
    <property type="component" value="Chromosome"/>
</dbReference>
<evidence type="ECO:0000313" key="2">
    <source>
        <dbReference type="Proteomes" id="UP000077177"/>
    </source>
</evidence>
<gene>
    <name evidence="1" type="ORF">SY85_22810</name>
</gene>
<sequence>MEEYDQRNQEHNDKYIPLRPGSKERNFIVIIFHDQRLRNNPDASNPIANPINKPTCTLFIRKPIANPNSMTNAKAIFPRF</sequence>
<protein>
    <submittedName>
        <fullName evidence="1">Uncharacterized protein</fullName>
    </submittedName>
</protein>
<dbReference type="RefSeq" id="WP_066408157.1">
    <property type="nucleotide sequence ID" value="NZ_CP011390.1"/>
</dbReference>
<organism evidence="1 2">
    <name type="scientific">Flavisolibacter tropicus</name>
    <dbReference type="NCBI Taxonomy" id="1492898"/>
    <lineage>
        <taxon>Bacteria</taxon>
        <taxon>Pseudomonadati</taxon>
        <taxon>Bacteroidota</taxon>
        <taxon>Chitinophagia</taxon>
        <taxon>Chitinophagales</taxon>
        <taxon>Chitinophagaceae</taxon>
        <taxon>Flavisolibacter</taxon>
    </lineage>
</organism>
<reference evidence="1 2" key="2">
    <citation type="journal article" date="2016" name="Int. J. Syst. Evol. Microbiol.">
        <title>Flavisolibacter tropicus sp. nov., isolated from tropical soil.</title>
        <authorList>
            <person name="Lee J.J."/>
            <person name="Kang M.S."/>
            <person name="Kim G.S."/>
            <person name="Lee C.S."/>
            <person name="Lim S."/>
            <person name="Lee J."/>
            <person name="Roh S.H."/>
            <person name="Kang H."/>
            <person name="Ha J.M."/>
            <person name="Bae S."/>
            <person name="Jung H.Y."/>
            <person name="Kim M.K."/>
        </authorList>
    </citation>
    <scope>NUCLEOTIDE SEQUENCE [LARGE SCALE GENOMIC DNA]</scope>
    <source>
        <strain evidence="1 2">LCS9</strain>
    </source>
</reference>
<dbReference type="EMBL" id="CP011390">
    <property type="protein sequence ID" value="ANE52890.1"/>
    <property type="molecule type" value="Genomic_DNA"/>
</dbReference>
<keyword evidence="2" id="KW-1185">Reference proteome</keyword>
<dbReference type="STRING" id="1492898.SY85_22810"/>
<accession>A0A172U0Q0</accession>
<proteinExistence type="predicted"/>
<dbReference type="KEGG" id="fla:SY85_22810"/>
<dbReference type="AlphaFoldDB" id="A0A172U0Q0"/>
<evidence type="ECO:0000313" key="1">
    <source>
        <dbReference type="EMBL" id="ANE52890.1"/>
    </source>
</evidence>